<keyword evidence="4" id="KW-1185">Reference proteome</keyword>
<comment type="caution">
    <text evidence="3">The sequence shown here is derived from an EMBL/GenBank/DDBJ whole genome shotgun (WGS) entry which is preliminary data.</text>
</comment>
<accession>A0AAV4MEI6</accession>
<evidence type="ECO:0000313" key="4">
    <source>
        <dbReference type="Proteomes" id="UP001054945"/>
    </source>
</evidence>
<proteinExistence type="predicted"/>
<feature type="compositionally biased region" description="Basic and acidic residues" evidence="1">
    <location>
        <begin position="176"/>
        <end position="192"/>
    </location>
</feature>
<sequence length="245" mass="28374">MRVCLIGKGKAHFRWNSFFFFLLFTQIIPSSEAFHRNRHFWAQNYRSFAADNDRSQGLRRFLRREIKENLRSVPAFSFPDTLNGVTQSSVTSPTISHLQIEQFPVEIGGWIWMVLRFDWKEVERGKERKRVIIIIQCDGTNNDYVSSCFIPELADQFILSILHGATVTNIHRKSRGGKERNPEVAKDKIPRREKTKSRGVTKNLGFNYTEENPEEAKGKFGGVTKELVFDYTEGNRGGNQENPEK</sequence>
<protein>
    <submittedName>
        <fullName evidence="3">Uncharacterized protein</fullName>
    </submittedName>
</protein>
<reference evidence="3 4" key="1">
    <citation type="submission" date="2021-06" db="EMBL/GenBank/DDBJ databases">
        <title>Caerostris extrusa draft genome.</title>
        <authorList>
            <person name="Kono N."/>
            <person name="Arakawa K."/>
        </authorList>
    </citation>
    <scope>NUCLEOTIDE SEQUENCE [LARGE SCALE GENOMIC DNA]</scope>
</reference>
<dbReference type="Proteomes" id="UP001054945">
    <property type="component" value="Unassembled WGS sequence"/>
</dbReference>
<name>A0AAV4MEI6_CAEEX</name>
<feature type="signal peptide" evidence="2">
    <location>
        <begin position="1"/>
        <end position="33"/>
    </location>
</feature>
<evidence type="ECO:0000256" key="1">
    <source>
        <dbReference type="SAM" id="MobiDB-lite"/>
    </source>
</evidence>
<feature type="compositionally biased region" description="Polar residues" evidence="1">
    <location>
        <begin position="200"/>
        <end position="210"/>
    </location>
</feature>
<dbReference type="AlphaFoldDB" id="A0AAV4MEI6"/>
<feature type="region of interest" description="Disordered" evidence="1">
    <location>
        <begin position="172"/>
        <end position="221"/>
    </location>
</feature>
<gene>
    <name evidence="3" type="ORF">CEXT_813531</name>
</gene>
<dbReference type="EMBL" id="BPLR01002126">
    <property type="protein sequence ID" value="GIX70260.1"/>
    <property type="molecule type" value="Genomic_DNA"/>
</dbReference>
<evidence type="ECO:0000256" key="2">
    <source>
        <dbReference type="SAM" id="SignalP"/>
    </source>
</evidence>
<organism evidence="3 4">
    <name type="scientific">Caerostris extrusa</name>
    <name type="common">Bark spider</name>
    <name type="synonym">Caerostris bankana</name>
    <dbReference type="NCBI Taxonomy" id="172846"/>
    <lineage>
        <taxon>Eukaryota</taxon>
        <taxon>Metazoa</taxon>
        <taxon>Ecdysozoa</taxon>
        <taxon>Arthropoda</taxon>
        <taxon>Chelicerata</taxon>
        <taxon>Arachnida</taxon>
        <taxon>Araneae</taxon>
        <taxon>Araneomorphae</taxon>
        <taxon>Entelegynae</taxon>
        <taxon>Araneoidea</taxon>
        <taxon>Araneidae</taxon>
        <taxon>Caerostris</taxon>
    </lineage>
</organism>
<feature type="chain" id="PRO_5043338127" evidence="2">
    <location>
        <begin position="34"/>
        <end position="245"/>
    </location>
</feature>
<keyword evidence="2" id="KW-0732">Signal</keyword>
<evidence type="ECO:0000313" key="3">
    <source>
        <dbReference type="EMBL" id="GIX70260.1"/>
    </source>
</evidence>